<name>A0A0D9QQB5_PLAFR</name>
<dbReference type="EMBL" id="KQ001655">
    <property type="protein sequence ID" value="KJP88992.1"/>
    <property type="molecule type" value="Genomic_DNA"/>
</dbReference>
<dbReference type="GeneID" id="24266598"/>
<dbReference type="Pfam" id="PF03981">
    <property type="entry name" value="Ubiq_cyt_C_chap"/>
    <property type="match status" value="1"/>
</dbReference>
<dbReference type="InterPro" id="IPR021150">
    <property type="entry name" value="Ubiq_cyt_c_chap"/>
</dbReference>
<evidence type="ECO:0000259" key="1">
    <source>
        <dbReference type="Pfam" id="PF03981"/>
    </source>
</evidence>
<organism evidence="2 3">
    <name type="scientific">Plasmodium fragile</name>
    <dbReference type="NCBI Taxonomy" id="5857"/>
    <lineage>
        <taxon>Eukaryota</taxon>
        <taxon>Sar</taxon>
        <taxon>Alveolata</taxon>
        <taxon>Apicomplexa</taxon>
        <taxon>Aconoidasida</taxon>
        <taxon>Haemosporida</taxon>
        <taxon>Plasmodiidae</taxon>
        <taxon>Plasmodium</taxon>
        <taxon>Plasmodium (Plasmodium)</taxon>
    </lineage>
</organism>
<feature type="domain" description="Ubiquinol-cytochrome c chaperone" evidence="1">
    <location>
        <begin position="175"/>
        <end position="306"/>
    </location>
</feature>
<proteinExistence type="predicted"/>
<dbReference type="OMA" id="NESYCEY"/>
<gene>
    <name evidence="2" type="ORF">AK88_01284</name>
</gene>
<evidence type="ECO:0000313" key="2">
    <source>
        <dbReference type="EMBL" id="KJP88992.1"/>
    </source>
</evidence>
<dbReference type="OrthoDB" id="369458at2759"/>
<reference evidence="2 3" key="1">
    <citation type="submission" date="2014-03" db="EMBL/GenBank/DDBJ databases">
        <title>The Genome Sequence of Plasmodium fragile nilgiri.</title>
        <authorList>
            <consortium name="The Broad Institute Genomics Platform"/>
            <consortium name="The Broad Institute Genome Sequencing Center for Infectious Disease"/>
            <person name="Neafsey D."/>
            <person name="Duraisingh M."/>
            <person name="Young S.K."/>
            <person name="Zeng Q."/>
            <person name="Gargeya S."/>
            <person name="Abouelleil A."/>
            <person name="Alvarado L."/>
            <person name="Chapman S.B."/>
            <person name="Gainer-Dewar J."/>
            <person name="Goldberg J."/>
            <person name="Griggs A."/>
            <person name="Gujja S."/>
            <person name="Hansen M."/>
            <person name="Howarth C."/>
            <person name="Imamovic A."/>
            <person name="Larimer J."/>
            <person name="Pearson M."/>
            <person name="Poon T.W."/>
            <person name="Priest M."/>
            <person name="Roberts A."/>
            <person name="Saif S."/>
            <person name="Shea T."/>
            <person name="Sykes S."/>
            <person name="Wortman J."/>
            <person name="Nusbaum C."/>
            <person name="Birren B."/>
        </authorList>
    </citation>
    <scope>NUCLEOTIDE SEQUENCE [LARGE SCALE GENOMIC DNA]</scope>
    <source>
        <strain evidence="3">nilgiri</strain>
    </source>
</reference>
<evidence type="ECO:0000313" key="3">
    <source>
        <dbReference type="Proteomes" id="UP000054561"/>
    </source>
</evidence>
<keyword evidence="3" id="KW-1185">Reference proteome</keyword>
<sequence length="310" mass="37465">MNQFLLRRCQKFKPFETFKRSKCLINNTLSSKNLKWKTTNESYCEYILTPEEEAQLRQNHLRIMASSDINVDGNVMHEGVKNYKDNMNTSIYYKKLNSNLNDIKSGSSLFGQYYVKIINSLMEKVRDVPLINYVYNKIVLKYRVNIHVFVSPLYERMNNEKLFVKFQINKNDVRQIMYFLCMHVWIYCAKLNTMNNRYLKILLWEIIWDYYRALLIKYKISEFSFNTYLINMQEYSLGFCIGLDECMEKEFYAGNICNLLFNHIYNEQDQFKNSKELIDLTVYCIRMYQFVHQLPEDNFTHARFTWPDVK</sequence>
<dbReference type="VEuPathDB" id="PlasmoDB:AK88_01284"/>
<accession>A0A0D9QQB5</accession>
<dbReference type="RefSeq" id="XP_012334343.1">
    <property type="nucleotide sequence ID" value="XM_012478920.1"/>
</dbReference>
<dbReference type="AlphaFoldDB" id="A0A0D9QQB5"/>
<dbReference type="Proteomes" id="UP000054561">
    <property type="component" value="Unassembled WGS sequence"/>
</dbReference>
<protein>
    <recommendedName>
        <fullName evidence="1">Ubiquinol-cytochrome c chaperone domain-containing protein</fullName>
    </recommendedName>
</protein>